<keyword evidence="8 9" id="KW-0472">Membrane</keyword>
<name>A0ABU9AJ82_PSEA5</name>
<evidence type="ECO:0000256" key="5">
    <source>
        <dbReference type="ARBA" id="ARBA00022927"/>
    </source>
</evidence>
<evidence type="ECO:0000256" key="10">
    <source>
        <dbReference type="SAM" id="MobiDB-lite"/>
    </source>
</evidence>
<evidence type="ECO:0000256" key="6">
    <source>
        <dbReference type="ARBA" id="ARBA00022989"/>
    </source>
</evidence>
<feature type="region of interest" description="Disordered" evidence="10">
    <location>
        <begin position="41"/>
        <end position="82"/>
    </location>
</feature>
<dbReference type="NCBIfam" id="NF001854">
    <property type="entry name" value="PRK00575.1"/>
    <property type="match status" value="1"/>
</dbReference>
<evidence type="ECO:0000256" key="3">
    <source>
        <dbReference type="ARBA" id="ARBA00022475"/>
    </source>
</evidence>
<dbReference type="InterPro" id="IPR003369">
    <property type="entry name" value="TatA/B/E"/>
</dbReference>
<dbReference type="Gene3D" id="1.20.5.3310">
    <property type="match status" value="1"/>
</dbReference>
<dbReference type="HAMAP" id="MF_00236">
    <property type="entry name" value="TatA_E"/>
    <property type="match status" value="1"/>
</dbReference>
<comment type="subcellular location">
    <subcellularLocation>
        <location evidence="1 9">Cell membrane</location>
        <topology evidence="1 9">Single-pass membrane protein</topology>
    </subcellularLocation>
</comment>
<dbReference type="Pfam" id="PF02416">
    <property type="entry name" value="TatA_B_E"/>
    <property type="match status" value="1"/>
</dbReference>
<comment type="function">
    <text evidence="9">Part of the twin-arginine translocation (Tat) system that transports large folded proteins containing a characteristic twin-arginine motif in their signal peptide across membranes. TatA could form the protein-conducting channel of the Tat system.</text>
</comment>
<evidence type="ECO:0000256" key="1">
    <source>
        <dbReference type="ARBA" id="ARBA00004162"/>
    </source>
</evidence>
<keyword evidence="6 9" id="KW-1133">Transmembrane helix</keyword>
<reference evidence="11 12" key="1">
    <citation type="submission" date="2024-03" db="EMBL/GenBank/DDBJ databases">
        <title>Draft genome sequence of Pseudonocardia carboxydivorans JCM 14827.</title>
        <authorList>
            <person name="Duangmal K."/>
        </authorList>
    </citation>
    <scope>NUCLEOTIDE SEQUENCE [LARGE SCALE GENOMIC DNA]</scope>
    <source>
        <strain evidence="11 12">JCM 14827</strain>
    </source>
</reference>
<feature type="compositionally biased region" description="Basic and acidic residues" evidence="10">
    <location>
        <begin position="45"/>
        <end position="82"/>
    </location>
</feature>
<keyword evidence="2 9" id="KW-0813">Transport</keyword>
<dbReference type="RefSeq" id="WP_346109234.1">
    <property type="nucleotide sequence ID" value="NZ_BAAAOD010000128.1"/>
</dbReference>
<organism evidence="11 12">
    <name type="scientific">Pseudonocardia alni subsp. carboxydivorans</name>
    <dbReference type="NCBI Taxonomy" id="415010"/>
    <lineage>
        <taxon>Bacteria</taxon>
        <taxon>Bacillati</taxon>
        <taxon>Actinomycetota</taxon>
        <taxon>Actinomycetes</taxon>
        <taxon>Pseudonocardiales</taxon>
        <taxon>Pseudonocardiaceae</taxon>
        <taxon>Pseudonocardia</taxon>
    </lineage>
</organism>
<dbReference type="NCBIfam" id="TIGR01411">
    <property type="entry name" value="tatAE"/>
    <property type="match status" value="1"/>
</dbReference>
<comment type="similarity">
    <text evidence="9">Belongs to the TatA/E family.</text>
</comment>
<dbReference type="PANTHER" id="PTHR42982:SF8">
    <property type="entry name" value="SEC-INDEPENDENT PROTEIN TRANSLOCASE PROTEIN TATA"/>
    <property type="match status" value="1"/>
</dbReference>
<evidence type="ECO:0000256" key="9">
    <source>
        <dbReference type="HAMAP-Rule" id="MF_00236"/>
    </source>
</evidence>
<dbReference type="Proteomes" id="UP001367513">
    <property type="component" value="Unassembled WGS sequence"/>
</dbReference>
<dbReference type="PANTHER" id="PTHR42982">
    <property type="entry name" value="SEC-INDEPENDENT PROTEIN TRANSLOCASE PROTEIN TATA"/>
    <property type="match status" value="1"/>
</dbReference>
<evidence type="ECO:0000313" key="12">
    <source>
        <dbReference type="Proteomes" id="UP001367513"/>
    </source>
</evidence>
<proteinExistence type="inferred from homology"/>
<comment type="caution">
    <text evidence="11">The sequence shown here is derived from an EMBL/GenBank/DDBJ whole genome shotgun (WGS) entry which is preliminary data.</text>
</comment>
<accession>A0ABU9AJ82</accession>
<evidence type="ECO:0000256" key="4">
    <source>
        <dbReference type="ARBA" id="ARBA00022692"/>
    </source>
</evidence>
<keyword evidence="12" id="KW-1185">Reference proteome</keyword>
<protein>
    <recommendedName>
        <fullName evidence="9">Sec-independent protein translocase protein TatA</fullName>
    </recommendedName>
</protein>
<keyword evidence="7 9" id="KW-0811">Translocation</keyword>
<dbReference type="EMBL" id="JBBPIX010000013">
    <property type="protein sequence ID" value="MEK6466459.1"/>
    <property type="molecule type" value="Genomic_DNA"/>
</dbReference>
<evidence type="ECO:0000313" key="11">
    <source>
        <dbReference type="EMBL" id="MEK6466459.1"/>
    </source>
</evidence>
<keyword evidence="5 9" id="KW-0653">Protein transport</keyword>
<gene>
    <name evidence="9 11" type="primary">tatA</name>
    <name evidence="11" type="ORF">WG925_22165</name>
</gene>
<comment type="subunit">
    <text evidence="9">The Tat system comprises two distinct complexes: a TatABC complex, containing multiple copies of TatA, TatB and TatC subunits, and a separate TatA complex, containing only TatA subunits. Substrates initially bind to the TatABC complex, which probably triggers association of the separate TatA complex to form the active translocon.</text>
</comment>
<evidence type="ECO:0000256" key="2">
    <source>
        <dbReference type="ARBA" id="ARBA00022448"/>
    </source>
</evidence>
<sequence>MTPPGPTQLLVVLLVVVLLFGAKKLPDLARSVGRSTRILKSELSGTREDGAARSEDRDPEERPAGEPAARERVAEERTTGER</sequence>
<keyword evidence="4 9" id="KW-0812">Transmembrane</keyword>
<dbReference type="InterPro" id="IPR006312">
    <property type="entry name" value="TatA/E"/>
</dbReference>
<keyword evidence="3 9" id="KW-1003">Cell membrane</keyword>
<evidence type="ECO:0000256" key="7">
    <source>
        <dbReference type="ARBA" id="ARBA00023010"/>
    </source>
</evidence>
<evidence type="ECO:0000256" key="8">
    <source>
        <dbReference type="ARBA" id="ARBA00023136"/>
    </source>
</evidence>